<dbReference type="InterPro" id="IPR028228">
    <property type="entry name" value="Imm53"/>
</dbReference>
<evidence type="ECO:0000313" key="1">
    <source>
        <dbReference type="EMBL" id="MEJ5219102.1"/>
    </source>
</evidence>
<dbReference type="RefSeq" id="WP_339403923.1">
    <property type="nucleotide sequence ID" value="NZ_JBBGAZ010000006.1"/>
</dbReference>
<accession>A0ABU8QI59</accession>
<dbReference type="EMBL" id="JBBGAZ010000006">
    <property type="protein sequence ID" value="MEJ5219102.1"/>
    <property type="molecule type" value="Genomic_DNA"/>
</dbReference>
<dbReference type="Proteomes" id="UP001368270">
    <property type="component" value="Unassembled WGS sequence"/>
</dbReference>
<gene>
    <name evidence="1" type="ORF">WG622_12675</name>
</gene>
<protein>
    <submittedName>
        <fullName evidence="1">Imm53 family immunity protein</fullName>
    </submittedName>
</protein>
<comment type="caution">
    <text evidence="1">The sequence shown here is derived from an EMBL/GenBank/DDBJ whole genome shotgun (WGS) entry which is preliminary data.</text>
</comment>
<proteinExistence type="predicted"/>
<evidence type="ECO:0000313" key="2">
    <source>
        <dbReference type="Proteomes" id="UP001368270"/>
    </source>
</evidence>
<keyword evidence="2" id="KW-1185">Reference proteome</keyword>
<name>A0ABU8QI59_9RHOB</name>
<dbReference type="Pfam" id="PF15580">
    <property type="entry name" value="Imm53"/>
    <property type="match status" value="1"/>
</dbReference>
<reference evidence="1 2" key="1">
    <citation type="submission" date="2024-03" db="EMBL/GenBank/DDBJ databases">
        <title>Cognatishimia coralii sp. nov., a marine bacterium isolated from coral surrounding seawater.</title>
        <authorList>
            <person name="Liu X."/>
            <person name="Liu S."/>
            <person name="Sun H."/>
            <person name="Zhang Y."/>
        </authorList>
    </citation>
    <scope>NUCLEOTIDE SEQUENCE [LARGE SCALE GENOMIC DNA]</scope>
    <source>
        <strain evidence="1 2">D5M38</strain>
    </source>
</reference>
<organism evidence="1 2">
    <name type="scientific">Cognatishimia coralii</name>
    <dbReference type="NCBI Taxonomy" id="3083254"/>
    <lineage>
        <taxon>Bacteria</taxon>
        <taxon>Pseudomonadati</taxon>
        <taxon>Pseudomonadota</taxon>
        <taxon>Alphaproteobacteria</taxon>
        <taxon>Rhodobacterales</taxon>
        <taxon>Paracoccaceae</taxon>
        <taxon>Cognatishimia</taxon>
    </lineage>
</organism>
<sequence length="106" mass="12459">MKFKEMNIDLPLIKLQNWYVSNCDGDWEHTYGFKLETLDNPGWTITVDLDETHQEDQDFTESKINYEHKTRWLVVSKEGSKLKGACGPLELETMLVLVAEWLQPRE</sequence>